<evidence type="ECO:0000313" key="1">
    <source>
        <dbReference type="EMBL" id="KKL53537.1"/>
    </source>
</evidence>
<dbReference type="AlphaFoldDB" id="A0A0F9FR33"/>
<protein>
    <recommendedName>
        <fullName evidence="2">AP2/ERF domain-containing protein</fullName>
    </recommendedName>
</protein>
<accession>A0A0F9FR33</accession>
<comment type="caution">
    <text evidence="1">The sequence shown here is derived from an EMBL/GenBank/DDBJ whole genome shotgun (WGS) entry which is preliminary data.</text>
</comment>
<sequence length="58" mass="6793">MTKAQWRIKWTATRSGQNGHGTSIYKSHAEAQRGRDALDRWAKEWGKTPMEYTVEEVR</sequence>
<organism evidence="1">
    <name type="scientific">marine sediment metagenome</name>
    <dbReference type="NCBI Taxonomy" id="412755"/>
    <lineage>
        <taxon>unclassified sequences</taxon>
        <taxon>metagenomes</taxon>
        <taxon>ecological metagenomes</taxon>
    </lineage>
</organism>
<gene>
    <name evidence="1" type="ORF">LCGC14_2274420</name>
</gene>
<proteinExistence type="predicted"/>
<reference evidence="1" key="1">
    <citation type="journal article" date="2015" name="Nature">
        <title>Complex archaea that bridge the gap between prokaryotes and eukaryotes.</title>
        <authorList>
            <person name="Spang A."/>
            <person name="Saw J.H."/>
            <person name="Jorgensen S.L."/>
            <person name="Zaremba-Niedzwiedzka K."/>
            <person name="Martijn J."/>
            <person name="Lind A.E."/>
            <person name="van Eijk R."/>
            <person name="Schleper C."/>
            <person name="Guy L."/>
            <person name="Ettema T.J."/>
        </authorList>
    </citation>
    <scope>NUCLEOTIDE SEQUENCE</scope>
</reference>
<dbReference type="EMBL" id="LAZR01031512">
    <property type="protein sequence ID" value="KKL53537.1"/>
    <property type="molecule type" value="Genomic_DNA"/>
</dbReference>
<name>A0A0F9FR33_9ZZZZ</name>
<evidence type="ECO:0008006" key="2">
    <source>
        <dbReference type="Google" id="ProtNLM"/>
    </source>
</evidence>